<evidence type="ECO:0000259" key="5">
    <source>
        <dbReference type="PROSITE" id="PS51011"/>
    </source>
</evidence>
<evidence type="ECO:0000313" key="7">
    <source>
        <dbReference type="RefSeq" id="XP_067168561.1"/>
    </source>
</evidence>
<dbReference type="InterPro" id="IPR051232">
    <property type="entry name" value="ARID/SWI1_ChromRemod"/>
</dbReference>
<dbReference type="SMART" id="SM00501">
    <property type="entry name" value="BRIGHT"/>
    <property type="match status" value="1"/>
</dbReference>
<feature type="region of interest" description="Disordered" evidence="4">
    <location>
        <begin position="288"/>
        <end position="344"/>
    </location>
</feature>
<dbReference type="PANTHER" id="PTHR13964:SF25">
    <property type="entry name" value="AT-RICH INTERACTIVE DOMAIN-CONTAINING PROTEIN 5A"/>
    <property type="match status" value="1"/>
</dbReference>
<feature type="compositionally biased region" description="Basic and acidic residues" evidence="4">
    <location>
        <begin position="168"/>
        <end position="181"/>
    </location>
</feature>
<evidence type="ECO:0000256" key="4">
    <source>
        <dbReference type="SAM" id="MobiDB-lite"/>
    </source>
</evidence>
<feature type="region of interest" description="Disordered" evidence="4">
    <location>
        <begin position="445"/>
        <end position="474"/>
    </location>
</feature>
<accession>A0ABM4FUE4</accession>
<keyword evidence="1" id="KW-0805">Transcription regulation</keyword>
<evidence type="ECO:0000313" key="6">
    <source>
        <dbReference type="Proteomes" id="UP001652627"/>
    </source>
</evidence>
<keyword evidence="2" id="KW-0804">Transcription</keyword>
<feature type="region of interest" description="Disordered" evidence="4">
    <location>
        <begin position="374"/>
        <end position="422"/>
    </location>
</feature>
<dbReference type="InterPro" id="IPR036431">
    <property type="entry name" value="ARID_dom_sf"/>
</dbReference>
<dbReference type="InterPro" id="IPR001606">
    <property type="entry name" value="ARID_dom"/>
</dbReference>
<feature type="compositionally biased region" description="Basic and acidic residues" evidence="4">
    <location>
        <begin position="288"/>
        <end position="297"/>
    </location>
</feature>
<dbReference type="PANTHER" id="PTHR13964">
    <property type="entry name" value="RBP-RELATED"/>
    <property type="match status" value="1"/>
</dbReference>
<dbReference type="SMART" id="SM01014">
    <property type="entry name" value="ARID"/>
    <property type="match status" value="1"/>
</dbReference>
<dbReference type="Gene3D" id="1.10.150.60">
    <property type="entry name" value="ARID DNA-binding domain"/>
    <property type="match status" value="1"/>
</dbReference>
<keyword evidence="6" id="KW-1185">Reference proteome</keyword>
<gene>
    <name evidence="7" type="primary">ARID5A</name>
</gene>
<proteinExistence type="predicted"/>
<feature type="compositionally biased region" description="Gly residues" evidence="4">
    <location>
        <begin position="406"/>
        <end position="417"/>
    </location>
</feature>
<dbReference type="SUPFAM" id="SSF46774">
    <property type="entry name" value="ARID-like"/>
    <property type="match status" value="1"/>
</dbReference>
<feature type="region of interest" description="Disordered" evidence="4">
    <location>
        <begin position="1"/>
        <end position="59"/>
    </location>
</feature>
<dbReference type="RefSeq" id="XP_067168561.1">
    <property type="nucleotide sequence ID" value="XM_067312460.1"/>
</dbReference>
<feature type="domain" description="ARID" evidence="5">
    <location>
        <begin position="58"/>
        <end position="150"/>
    </location>
</feature>
<evidence type="ECO:0000256" key="2">
    <source>
        <dbReference type="ARBA" id="ARBA00023163"/>
    </source>
</evidence>
<keyword evidence="3" id="KW-0539">Nucleus</keyword>
<name>A0ABM4FUE4_9AVES</name>
<feature type="region of interest" description="Disordered" evidence="4">
    <location>
        <begin position="149"/>
        <end position="242"/>
    </location>
</feature>
<sequence length="616" mass="65337">MEEEASQTPPALPEDEPKNEGNGAAADPPEPADAAPRGGPEEEEERPKAAGEAAGGEKEEEEAFLVSLYKFMKDRRTPIERIPHLGFKQINLWKIYKAVEKLGAYELVTGRRLWKNVYDELGGSPGSTSAATCTRRHYERLVLPYVRHLKGEDDKPLPPAKPRKQYKVSKEPKGHEGGEKSRRTKKEKSREQVPPDKAQPEAAAVPGTGREETMDAPEQGRSTEGPTGTAAPAPSPPAACPGACRSHAEAYKRLFSSFYSKGNHPIMSPLAKKKLLAQVSKAEALHCSKRHCPESRRAGSAPRPGPEPAAASRPDERRSPEAPGARSEAAAGTGGRESQVSARAPDGVGIGLPLAPAVFTGYFHAYRPEALSHPSCPPLRSRCSGSPDFAEPPPPPSERPRDLRSKGGGQAPGGRSGEGPRATAATAAFAAVKACWVPPGAAFAPPPLRGKRGAEEEEDEAAFGPGRKLQAGSRFVQEAEGRDKGAGSPGGHQGLAKPKAVVASAGYPLPAAAVPRIPDVYKGAMLRFPLSFGNPLEHLKNAGTPLAPNLPVNPFVIPAFPSPLVAAPTQPSEPCRYPPAAYDGSPRQRLYAGAAWHGQPAYGTPHAHAFHRHTAL</sequence>
<organism evidence="6 7">
    <name type="scientific">Apteryx mantelli</name>
    <name type="common">North Island brown kiwi</name>
    <dbReference type="NCBI Taxonomy" id="2696672"/>
    <lineage>
        <taxon>Eukaryota</taxon>
        <taxon>Metazoa</taxon>
        <taxon>Chordata</taxon>
        <taxon>Craniata</taxon>
        <taxon>Vertebrata</taxon>
        <taxon>Euteleostomi</taxon>
        <taxon>Archelosauria</taxon>
        <taxon>Archosauria</taxon>
        <taxon>Dinosauria</taxon>
        <taxon>Saurischia</taxon>
        <taxon>Theropoda</taxon>
        <taxon>Coelurosauria</taxon>
        <taxon>Aves</taxon>
        <taxon>Palaeognathae</taxon>
        <taxon>Apterygiformes</taxon>
        <taxon>Apterygidae</taxon>
        <taxon>Apteryx</taxon>
    </lineage>
</organism>
<dbReference type="PROSITE" id="PS51011">
    <property type="entry name" value="ARID"/>
    <property type="match status" value="1"/>
</dbReference>
<protein>
    <submittedName>
        <fullName evidence="7">AT-rich interactive domain-containing protein 5A</fullName>
    </submittedName>
</protein>
<reference evidence="7" key="1">
    <citation type="submission" date="2025-08" db="UniProtKB">
        <authorList>
            <consortium name="RefSeq"/>
        </authorList>
    </citation>
    <scope>IDENTIFICATION</scope>
    <source>
        <tissue evidence="7">Blood</tissue>
    </source>
</reference>
<dbReference type="Pfam" id="PF01388">
    <property type="entry name" value="ARID"/>
    <property type="match status" value="1"/>
</dbReference>
<feature type="compositionally biased region" description="Low complexity" evidence="4">
    <location>
        <begin position="23"/>
        <end position="38"/>
    </location>
</feature>
<evidence type="ECO:0000256" key="1">
    <source>
        <dbReference type="ARBA" id="ARBA00023015"/>
    </source>
</evidence>
<evidence type="ECO:0000256" key="3">
    <source>
        <dbReference type="ARBA" id="ARBA00023242"/>
    </source>
</evidence>
<dbReference type="Proteomes" id="UP001652627">
    <property type="component" value="Chromosome 29"/>
</dbReference>
<dbReference type="GeneID" id="136994476"/>